<dbReference type="GO" id="GO:0005737">
    <property type="term" value="C:cytoplasm"/>
    <property type="evidence" value="ECO:0007669"/>
    <property type="project" value="UniProtKB-SubCell"/>
</dbReference>
<evidence type="ECO:0000256" key="6">
    <source>
        <dbReference type="ARBA" id="ARBA00022722"/>
    </source>
</evidence>
<feature type="binding site" evidence="11">
    <location>
        <position position="251"/>
    </location>
    <ligand>
        <name>a divalent metal cation</name>
        <dbReference type="ChEBI" id="CHEBI:60240"/>
    </ligand>
</feature>
<proteinExistence type="inferred from homology"/>
<gene>
    <name evidence="15" type="ORF">Esi_0166_0003</name>
</gene>
<evidence type="ECO:0000259" key="14">
    <source>
        <dbReference type="PROSITE" id="PS51975"/>
    </source>
</evidence>
<dbReference type="InterPro" id="IPR036397">
    <property type="entry name" value="RNaseH_sf"/>
</dbReference>
<dbReference type="OrthoDB" id="7462577at2759"/>
<evidence type="ECO:0000256" key="4">
    <source>
        <dbReference type="ARBA" id="ARBA00007383"/>
    </source>
</evidence>
<dbReference type="GO" id="GO:0004523">
    <property type="term" value="F:RNA-DNA hybrid ribonuclease activity"/>
    <property type="evidence" value="ECO:0007669"/>
    <property type="project" value="UniProtKB-UniRule"/>
</dbReference>
<dbReference type="PROSITE" id="PS51975">
    <property type="entry name" value="RNASE_H_2"/>
    <property type="match status" value="1"/>
</dbReference>
<evidence type="ECO:0000256" key="1">
    <source>
        <dbReference type="ARBA" id="ARBA00000077"/>
    </source>
</evidence>
<name>D7FM98_ECTSI</name>
<dbReference type="InterPro" id="IPR012337">
    <property type="entry name" value="RNaseH-like_sf"/>
</dbReference>
<dbReference type="Proteomes" id="UP000002630">
    <property type="component" value="Unassembled WGS sequence"/>
</dbReference>
<dbReference type="InParanoid" id="D7FM98"/>
<keyword evidence="7 11" id="KW-0479">Metal-binding</keyword>
<keyword evidence="9 11" id="KW-0378">Hydrolase</keyword>
<dbReference type="STRING" id="2880.D7FM98"/>
<dbReference type="GO" id="GO:0003723">
    <property type="term" value="F:RNA binding"/>
    <property type="evidence" value="ECO:0007669"/>
    <property type="project" value="UniProtKB-UniRule"/>
</dbReference>
<comment type="similarity">
    <text evidence="4 12">Belongs to the RNase HII family.</text>
</comment>
<comment type="cofactor">
    <cofactor evidence="11">
        <name>Mn(2+)</name>
        <dbReference type="ChEBI" id="CHEBI:29035"/>
    </cofactor>
    <cofactor evidence="11">
        <name>Mg(2+)</name>
        <dbReference type="ChEBI" id="CHEBI:18420"/>
    </cofactor>
    <text evidence="11">Manganese or magnesium. Binds 1 divalent metal ion per monomer in the absence of substrate. May bind a second metal ion after substrate binding.</text>
</comment>
<comment type="subcellular location">
    <subcellularLocation>
        <location evidence="3">Cytoplasm</location>
    </subcellularLocation>
</comment>
<dbReference type="EC" id="3.1.26.4" evidence="12"/>
<accession>D7FM98</accession>
<dbReference type="GO" id="GO:0046872">
    <property type="term" value="F:metal ion binding"/>
    <property type="evidence" value="ECO:0007669"/>
    <property type="project" value="UniProtKB-KW"/>
</dbReference>
<dbReference type="eggNOG" id="KOG2299">
    <property type="taxonomic scope" value="Eukaryota"/>
</dbReference>
<keyword evidence="10" id="KW-0464">Manganese</keyword>
<keyword evidence="8 11" id="KW-0255">Endonuclease</keyword>
<feature type="domain" description="RNase H type-2" evidence="14">
    <location>
        <begin position="130"/>
        <end position="346"/>
    </location>
</feature>
<evidence type="ECO:0000256" key="5">
    <source>
        <dbReference type="ARBA" id="ARBA00022490"/>
    </source>
</evidence>
<evidence type="ECO:0000313" key="15">
    <source>
        <dbReference type="EMBL" id="CBJ29916.1"/>
    </source>
</evidence>
<dbReference type="GO" id="GO:0006298">
    <property type="term" value="P:mismatch repair"/>
    <property type="evidence" value="ECO:0007669"/>
    <property type="project" value="TreeGrafter"/>
</dbReference>
<dbReference type="Gene3D" id="3.30.420.10">
    <property type="entry name" value="Ribonuclease H-like superfamily/Ribonuclease H"/>
    <property type="match status" value="1"/>
</dbReference>
<evidence type="ECO:0000256" key="13">
    <source>
        <dbReference type="SAM" id="MobiDB-lite"/>
    </source>
</evidence>
<feature type="compositionally biased region" description="Low complexity" evidence="13">
    <location>
        <begin position="61"/>
        <end position="78"/>
    </location>
</feature>
<evidence type="ECO:0000256" key="11">
    <source>
        <dbReference type="PROSITE-ProRule" id="PRU01319"/>
    </source>
</evidence>
<dbReference type="InterPro" id="IPR022898">
    <property type="entry name" value="RNase_HII"/>
</dbReference>
<feature type="binding site" evidence="11">
    <location>
        <position position="137"/>
    </location>
    <ligand>
        <name>a divalent metal cation</name>
        <dbReference type="ChEBI" id="CHEBI:60240"/>
    </ligand>
</feature>
<evidence type="ECO:0000313" key="16">
    <source>
        <dbReference type="Proteomes" id="UP000002630"/>
    </source>
</evidence>
<evidence type="ECO:0000256" key="8">
    <source>
        <dbReference type="ARBA" id="ARBA00022759"/>
    </source>
</evidence>
<dbReference type="PANTHER" id="PTHR10954:SF23">
    <property type="entry name" value="RIBONUCLEASE"/>
    <property type="match status" value="1"/>
</dbReference>
<sequence>MRVTYAYRATAAVVAMAIQTRTAAARRSPRLAAEVRRRHGSSGAFNAGPCPPREPLGVGNRRAVAASARAKSSSPLAAGAESSGADARPKRRIKRVSKPKGVTAAAGVKKKTTCTLGRTRENRKLAEGFDAVIGVDEAGRGPFAGPVVAAACMIPPDVNILGIQDSKKITQHSDRETLFKELTETPGVVWAASEVGSSRIDEINILEATKEAMTNCVLEVCSKSVEASANKSTNTKKKKNTSDKKPFVLVDGNFTPPGLGDAKVEAECVVGGDGLEYCIAAASIIAKVTRDRLMIEFGERWPVFGFERHKGYGTAAHRDAIREHGMVEIHRRSFLKNMESAGGKLAEYKG</sequence>
<feature type="compositionally biased region" description="Basic residues" evidence="13">
    <location>
        <begin position="89"/>
        <end position="98"/>
    </location>
</feature>
<dbReference type="NCBIfam" id="NF000595">
    <property type="entry name" value="PRK00015.1-3"/>
    <property type="match status" value="1"/>
</dbReference>
<evidence type="ECO:0000256" key="9">
    <source>
        <dbReference type="ARBA" id="ARBA00022801"/>
    </source>
</evidence>
<organism evidence="15 16">
    <name type="scientific">Ectocarpus siliculosus</name>
    <name type="common">Brown alga</name>
    <name type="synonym">Conferva siliculosa</name>
    <dbReference type="NCBI Taxonomy" id="2880"/>
    <lineage>
        <taxon>Eukaryota</taxon>
        <taxon>Sar</taxon>
        <taxon>Stramenopiles</taxon>
        <taxon>Ochrophyta</taxon>
        <taxon>PX clade</taxon>
        <taxon>Phaeophyceae</taxon>
        <taxon>Ectocarpales</taxon>
        <taxon>Ectocarpaceae</taxon>
        <taxon>Ectocarpus</taxon>
    </lineage>
</organism>
<dbReference type="GO" id="GO:0032299">
    <property type="term" value="C:ribonuclease H2 complex"/>
    <property type="evidence" value="ECO:0007669"/>
    <property type="project" value="TreeGrafter"/>
</dbReference>
<protein>
    <recommendedName>
        <fullName evidence="12">Ribonuclease</fullName>
        <ecNumber evidence="12">3.1.26.4</ecNumber>
    </recommendedName>
</protein>
<evidence type="ECO:0000256" key="3">
    <source>
        <dbReference type="ARBA" id="ARBA00004496"/>
    </source>
</evidence>
<dbReference type="InterPro" id="IPR024567">
    <property type="entry name" value="RNase_HII/HIII_dom"/>
</dbReference>
<evidence type="ECO:0000256" key="7">
    <source>
        <dbReference type="ARBA" id="ARBA00022723"/>
    </source>
</evidence>
<comment type="catalytic activity">
    <reaction evidence="1 11 12">
        <text>Endonucleolytic cleavage to 5'-phosphomonoester.</text>
        <dbReference type="EC" id="3.1.26.4"/>
    </reaction>
</comment>
<dbReference type="SUPFAM" id="SSF53098">
    <property type="entry name" value="Ribonuclease H-like"/>
    <property type="match status" value="1"/>
</dbReference>
<evidence type="ECO:0000256" key="10">
    <source>
        <dbReference type="ARBA" id="ARBA00023211"/>
    </source>
</evidence>
<dbReference type="PANTHER" id="PTHR10954">
    <property type="entry name" value="RIBONUCLEASE H2 SUBUNIT A"/>
    <property type="match status" value="1"/>
</dbReference>
<comment type="function">
    <text evidence="2 12">Endonuclease that specifically degrades the RNA of RNA-DNA hybrids.</text>
</comment>
<dbReference type="EMBL" id="FN649760">
    <property type="protein sequence ID" value="CBJ29916.1"/>
    <property type="molecule type" value="Genomic_DNA"/>
</dbReference>
<dbReference type="CDD" id="cd07182">
    <property type="entry name" value="RNase_HII_bacteria_HII_like"/>
    <property type="match status" value="1"/>
</dbReference>
<evidence type="ECO:0000256" key="2">
    <source>
        <dbReference type="ARBA" id="ARBA00004065"/>
    </source>
</evidence>
<feature type="region of interest" description="Disordered" evidence="13">
    <location>
        <begin position="27"/>
        <end position="105"/>
    </location>
</feature>
<dbReference type="InterPro" id="IPR001352">
    <property type="entry name" value="RNase_HII/HIII"/>
</dbReference>
<dbReference type="AlphaFoldDB" id="D7FM98"/>
<keyword evidence="6 11" id="KW-0540">Nuclease</keyword>
<keyword evidence="5" id="KW-0963">Cytoplasm</keyword>
<reference evidence="15 16" key="1">
    <citation type="journal article" date="2010" name="Nature">
        <title>The Ectocarpus genome and the independent evolution of multicellularity in brown algae.</title>
        <authorList>
            <person name="Cock J.M."/>
            <person name="Sterck L."/>
            <person name="Rouze P."/>
            <person name="Scornet D."/>
            <person name="Allen A.E."/>
            <person name="Amoutzias G."/>
            <person name="Anthouard V."/>
            <person name="Artiguenave F."/>
            <person name="Aury J.M."/>
            <person name="Badger J.H."/>
            <person name="Beszteri B."/>
            <person name="Billiau K."/>
            <person name="Bonnet E."/>
            <person name="Bothwell J.H."/>
            <person name="Bowler C."/>
            <person name="Boyen C."/>
            <person name="Brownlee C."/>
            <person name="Carrano C.J."/>
            <person name="Charrier B."/>
            <person name="Cho G.Y."/>
            <person name="Coelho S.M."/>
            <person name="Collen J."/>
            <person name="Corre E."/>
            <person name="Da Silva C."/>
            <person name="Delage L."/>
            <person name="Delaroque N."/>
            <person name="Dittami S.M."/>
            <person name="Doulbeau S."/>
            <person name="Elias M."/>
            <person name="Farnham G."/>
            <person name="Gachon C.M."/>
            <person name="Gschloessl B."/>
            <person name="Heesch S."/>
            <person name="Jabbari K."/>
            <person name="Jubin C."/>
            <person name="Kawai H."/>
            <person name="Kimura K."/>
            <person name="Kloareg B."/>
            <person name="Kupper F.C."/>
            <person name="Lang D."/>
            <person name="Le Bail A."/>
            <person name="Leblanc C."/>
            <person name="Lerouge P."/>
            <person name="Lohr M."/>
            <person name="Lopez P.J."/>
            <person name="Martens C."/>
            <person name="Maumus F."/>
            <person name="Michel G."/>
            <person name="Miranda-Saavedra D."/>
            <person name="Morales J."/>
            <person name="Moreau H."/>
            <person name="Motomura T."/>
            <person name="Nagasato C."/>
            <person name="Napoli C.A."/>
            <person name="Nelson D.R."/>
            <person name="Nyvall-Collen P."/>
            <person name="Peters A.F."/>
            <person name="Pommier C."/>
            <person name="Potin P."/>
            <person name="Poulain J."/>
            <person name="Quesneville H."/>
            <person name="Read B."/>
            <person name="Rensing S.A."/>
            <person name="Ritter A."/>
            <person name="Rousvoal S."/>
            <person name="Samanta M."/>
            <person name="Samson G."/>
            <person name="Schroeder D.C."/>
            <person name="Segurens B."/>
            <person name="Strittmatter M."/>
            <person name="Tonon T."/>
            <person name="Tregear J.W."/>
            <person name="Valentin K."/>
            <person name="von Dassow P."/>
            <person name="Yamagishi T."/>
            <person name="Van de Peer Y."/>
            <person name="Wincker P."/>
        </authorList>
    </citation>
    <scope>NUCLEOTIDE SEQUENCE [LARGE SCALE GENOMIC DNA]</scope>
    <source>
        <strain evidence="16">Ec32 / CCAP1310/4</strain>
    </source>
</reference>
<dbReference type="GO" id="GO:0043137">
    <property type="term" value="P:DNA replication, removal of RNA primer"/>
    <property type="evidence" value="ECO:0007669"/>
    <property type="project" value="TreeGrafter"/>
</dbReference>
<dbReference type="Pfam" id="PF01351">
    <property type="entry name" value="RNase_HII"/>
    <property type="match status" value="1"/>
</dbReference>
<evidence type="ECO:0000256" key="12">
    <source>
        <dbReference type="RuleBase" id="RU003515"/>
    </source>
</evidence>
<keyword evidence="16" id="KW-1185">Reference proteome</keyword>
<feature type="binding site" evidence="11">
    <location>
        <position position="136"/>
    </location>
    <ligand>
        <name>a divalent metal cation</name>
        <dbReference type="ChEBI" id="CHEBI:60240"/>
    </ligand>
</feature>